<protein>
    <recommendedName>
        <fullName evidence="3">beta-glucosidase</fullName>
        <ecNumber evidence="3">3.2.1.21</ecNumber>
    </recommendedName>
</protein>
<organism evidence="8 9">
    <name type="scientific">Sporothrix curviconia</name>
    <dbReference type="NCBI Taxonomy" id="1260050"/>
    <lineage>
        <taxon>Eukaryota</taxon>
        <taxon>Fungi</taxon>
        <taxon>Dikarya</taxon>
        <taxon>Ascomycota</taxon>
        <taxon>Pezizomycotina</taxon>
        <taxon>Sordariomycetes</taxon>
        <taxon>Sordariomycetidae</taxon>
        <taxon>Ophiostomatales</taxon>
        <taxon>Ophiostomataceae</taxon>
        <taxon>Sporothrix</taxon>
    </lineage>
</organism>
<comment type="caution">
    <text evidence="8">The sequence shown here is derived from an EMBL/GenBank/DDBJ whole genome shotgun (WGS) entry which is preliminary data.</text>
</comment>
<dbReference type="Pfam" id="PF01915">
    <property type="entry name" value="Glyco_hydro_3_C"/>
    <property type="match status" value="1"/>
</dbReference>
<feature type="domain" description="Glycoside hydrolase family 3 C-terminal" evidence="7">
    <location>
        <begin position="3"/>
        <end position="101"/>
    </location>
</feature>
<dbReference type="EC" id="3.2.1.21" evidence="3"/>
<dbReference type="InterPro" id="IPR002772">
    <property type="entry name" value="Glyco_hydro_3_C"/>
</dbReference>
<evidence type="ECO:0000256" key="6">
    <source>
        <dbReference type="ARBA" id="ARBA00023295"/>
    </source>
</evidence>
<evidence type="ECO:0000256" key="1">
    <source>
        <dbReference type="ARBA" id="ARBA00000448"/>
    </source>
</evidence>
<dbReference type="EMBL" id="CAWUHB010000059">
    <property type="protein sequence ID" value="CAK7231593.1"/>
    <property type="molecule type" value="Genomic_DNA"/>
</dbReference>
<dbReference type="InterPro" id="IPR036881">
    <property type="entry name" value="Glyco_hydro_3_C_sf"/>
</dbReference>
<keyword evidence="5" id="KW-0119">Carbohydrate metabolism</keyword>
<dbReference type="PANTHER" id="PTHR42715:SF27">
    <property type="entry name" value="BETA-GLUCOSIDASE-RELATED"/>
    <property type="match status" value="1"/>
</dbReference>
<sequence length="173" mass="18615">MAVNGTPVTLPWVSEAKAVLQAWYGGNETGHGIADVVFGAVNAAGKLPLTYPRRVEDHPAHLIYRSEAGRALYGEDVYVGYRYFDRAGIEPLFPFGHGLSYTTSALADLSINQAEGSNDVQISVKVTNTGTVAGSWCSRPGDYAIRVGQSSRDANAVEGTLAIKEATYCKEWE</sequence>
<evidence type="ECO:0000256" key="4">
    <source>
        <dbReference type="ARBA" id="ARBA00022801"/>
    </source>
</evidence>
<evidence type="ECO:0000256" key="3">
    <source>
        <dbReference type="ARBA" id="ARBA00012744"/>
    </source>
</evidence>
<dbReference type="SUPFAM" id="SSF52279">
    <property type="entry name" value="Beta-D-glucan exohydrolase, C-terminal domain"/>
    <property type="match status" value="1"/>
</dbReference>
<evidence type="ECO:0000256" key="2">
    <source>
        <dbReference type="ARBA" id="ARBA00005336"/>
    </source>
</evidence>
<dbReference type="PANTHER" id="PTHR42715">
    <property type="entry name" value="BETA-GLUCOSIDASE"/>
    <property type="match status" value="1"/>
</dbReference>
<evidence type="ECO:0000313" key="8">
    <source>
        <dbReference type="EMBL" id="CAK7231593.1"/>
    </source>
</evidence>
<evidence type="ECO:0000259" key="7">
    <source>
        <dbReference type="Pfam" id="PF01915"/>
    </source>
</evidence>
<comment type="similarity">
    <text evidence="2">Belongs to the glycosyl hydrolase 3 family.</text>
</comment>
<dbReference type="InterPro" id="IPR050288">
    <property type="entry name" value="Cellulose_deg_GH3"/>
</dbReference>
<evidence type="ECO:0000313" key="9">
    <source>
        <dbReference type="Proteomes" id="UP001642405"/>
    </source>
</evidence>
<gene>
    <name evidence="8" type="ORF">SCUCBS95973_007968</name>
</gene>
<name>A0ABP0CI23_9PEZI</name>
<comment type="catalytic activity">
    <reaction evidence="1">
        <text>Hydrolysis of terminal, non-reducing beta-D-glucosyl residues with release of beta-D-glucose.</text>
        <dbReference type="EC" id="3.2.1.21"/>
    </reaction>
</comment>
<dbReference type="Proteomes" id="UP001642405">
    <property type="component" value="Unassembled WGS sequence"/>
</dbReference>
<dbReference type="Gene3D" id="3.40.50.1700">
    <property type="entry name" value="Glycoside hydrolase family 3 C-terminal domain"/>
    <property type="match status" value="1"/>
</dbReference>
<keyword evidence="9" id="KW-1185">Reference proteome</keyword>
<keyword evidence="6" id="KW-0326">Glycosidase</keyword>
<evidence type="ECO:0000256" key="5">
    <source>
        <dbReference type="ARBA" id="ARBA00023277"/>
    </source>
</evidence>
<keyword evidence="4" id="KW-0378">Hydrolase</keyword>
<proteinExistence type="inferred from homology"/>
<accession>A0ABP0CI23</accession>
<reference evidence="8 9" key="1">
    <citation type="submission" date="2024-01" db="EMBL/GenBank/DDBJ databases">
        <authorList>
            <person name="Allen C."/>
            <person name="Tagirdzhanova G."/>
        </authorList>
    </citation>
    <scope>NUCLEOTIDE SEQUENCE [LARGE SCALE GENOMIC DNA]</scope>
</reference>